<organism evidence="1 2">
    <name type="scientific">Enterovibrio norvegicus DSM 15893</name>
    <dbReference type="NCBI Taxonomy" id="1121869"/>
    <lineage>
        <taxon>Bacteria</taxon>
        <taxon>Pseudomonadati</taxon>
        <taxon>Pseudomonadota</taxon>
        <taxon>Gammaproteobacteria</taxon>
        <taxon>Vibrionales</taxon>
        <taxon>Vibrionaceae</taxon>
        <taxon>Enterovibrio</taxon>
    </lineage>
</organism>
<dbReference type="Proteomes" id="UP000182692">
    <property type="component" value="Unassembled WGS sequence"/>
</dbReference>
<sequence>MIFGKYAAIGGAVALVVLWPLASGHVGQSIYDREVEQSQSPYAVITSESYDRGYLSSDVVTKVSLVGSAKEQLELDGIPTSYVLNSKVSHGFLSISTDSVLEMTPELKVLTDKLWPNGESPFTFHSETGISGKTDYTLSMAAIDANEEGLKITSTPFVVDGSMDKAGVISFTMNMDSFGFESEYGENAKVTNMTGSGQGELIDDIWVGSQKVNFGRFDIDNQDGLPATLTNLSIEVKNLLSSASGGDVKSADAEDLRFNNENLISLEKFEVKDELTLNNLKLGMNFDALDYTAMTTLATVADAMGEEPSPEEMEEMIKALDALVEKGLSAKLNPLEVDTPEGQIDANLDLQVASGLTSVSQNFQALPSKISGELNLSAPAAYVNGLPELTNMAENLAQYGFVSQSENMVKLNAKIEGDQLVSPTGQKIPVGLLMMLMM</sequence>
<reference evidence="1 2" key="1">
    <citation type="submission" date="2016-10" db="EMBL/GenBank/DDBJ databases">
        <authorList>
            <person name="de Groot N.N."/>
        </authorList>
    </citation>
    <scope>NUCLEOTIDE SEQUENCE [LARGE SCALE GENOMIC DNA]</scope>
    <source>
        <strain evidence="1 2">DSM 15893</strain>
    </source>
</reference>
<accession>A0A1I5JVZ9</accession>
<dbReference type="RefSeq" id="WP_074925033.1">
    <property type="nucleotide sequence ID" value="NZ_FOWR01000002.1"/>
</dbReference>
<name>A0A1I5JVZ9_9GAMM</name>
<evidence type="ECO:0000313" key="2">
    <source>
        <dbReference type="Proteomes" id="UP000182692"/>
    </source>
</evidence>
<dbReference type="OrthoDB" id="5915128at2"/>
<dbReference type="EMBL" id="FOWR01000002">
    <property type="protein sequence ID" value="SFO76919.1"/>
    <property type="molecule type" value="Genomic_DNA"/>
</dbReference>
<gene>
    <name evidence="1" type="ORF">SAMN03084138_00373</name>
</gene>
<dbReference type="AlphaFoldDB" id="A0A1I5JVZ9"/>
<dbReference type="STRING" id="1121869.SAMN03084138_00373"/>
<evidence type="ECO:0000313" key="1">
    <source>
        <dbReference type="EMBL" id="SFO76919.1"/>
    </source>
</evidence>
<dbReference type="Pfam" id="PF06097">
    <property type="entry name" value="DUF945"/>
    <property type="match status" value="1"/>
</dbReference>
<dbReference type="InterPro" id="IPR010352">
    <property type="entry name" value="DUF945"/>
</dbReference>
<protein>
    <submittedName>
        <fullName evidence="1">Uncharacterized conserved protein YdgA, DUF945 family</fullName>
    </submittedName>
</protein>
<dbReference type="GeneID" id="35872997"/>
<proteinExistence type="predicted"/>